<proteinExistence type="predicted"/>
<name>A0A2I0VMA9_9ASPA</name>
<accession>A0A2I0VMA9</accession>
<gene>
    <name evidence="1" type="ORF">MA16_Dca015079</name>
</gene>
<reference evidence="1 2" key="1">
    <citation type="journal article" date="2016" name="Sci. Rep.">
        <title>The Dendrobium catenatum Lindl. genome sequence provides insights into polysaccharide synthase, floral development and adaptive evolution.</title>
        <authorList>
            <person name="Zhang G.Q."/>
            <person name="Xu Q."/>
            <person name="Bian C."/>
            <person name="Tsai W.C."/>
            <person name="Yeh C.M."/>
            <person name="Liu K.W."/>
            <person name="Yoshida K."/>
            <person name="Zhang L.S."/>
            <person name="Chang S.B."/>
            <person name="Chen F."/>
            <person name="Shi Y."/>
            <person name="Su Y.Y."/>
            <person name="Zhang Y.Q."/>
            <person name="Chen L.J."/>
            <person name="Yin Y."/>
            <person name="Lin M."/>
            <person name="Huang H."/>
            <person name="Deng H."/>
            <person name="Wang Z.W."/>
            <person name="Zhu S.L."/>
            <person name="Zhao X."/>
            <person name="Deng C."/>
            <person name="Niu S.C."/>
            <person name="Huang J."/>
            <person name="Wang M."/>
            <person name="Liu G.H."/>
            <person name="Yang H.J."/>
            <person name="Xiao X.J."/>
            <person name="Hsiao Y.Y."/>
            <person name="Wu W.L."/>
            <person name="Chen Y.Y."/>
            <person name="Mitsuda N."/>
            <person name="Ohme-Takagi M."/>
            <person name="Luo Y.B."/>
            <person name="Van de Peer Y."/>
            <person name="Liu Z.J."/>
        </authorList>
    </citation>
    <scope>NUCLEOTIDE SEQUENCE [LARGE SCALE GENOMIC DNA]</scope>
    <source>
        <tissue evidence="1">The whole plant</tissue>
    </source>
</reference>
<keyword evidence="2" id="KW-1185">Reference proteome</keyword>
<dbReference type="Proteomes" id="UP000233837">
    <property type="component" value="Unassembled WGS sequence"/>
</dbReference>
<reference evidence="1 2" key="2">
    <citation type="journal article" date="2017" name="Nature">
        <title>The Apostasia genome and the evolution of orchids.</title>
        <authorList>
            <person name="Zhang G.Q."/>
            <person name="Liu K.W."/>
            <person name="Li Z."/>
            <person name="Lohaus R."/>
            <person name="Hsiao Y.Y."/>
            <person name="Niu S.C."/>
            <person name="Wang J.Y."/>
            <person name="Lin Y.C."/>
            <person name="Xu Q."/>
            <person name="Chen L.J."/>
            <person name="Yoshida K."/>
            <person name="Fujiwara S."/>
            <person name="Wang Z.W."/>
            <person name="Zhang Y.Q."/>
            <person name="Mitsuda N."/>
            <person name="Wang M."/>
            <person name="Liu G.H."/>
            <person name="Pecoraro L."/>
            <person name="Huang H.X."/>
            <person name="Xiao X.J."/>
            <person name="Lin M."/>
            <person name="Wu X.Y."/>
            <person name="Wu W.L."/>
            <person name="Chen Y.Y."/>
            <person name="Chang S.B."/>
            <person name="Sakamoto S."/>
            <person name="Ohme-Takagi M."/>
            <person name="Yagi M."/>
            <person name="Zeng S.J."/>
            <person name="Shen C.Y."/>
            <person name="Yeh C.M."/>
            <person name="Luo Y.B."/>
            <person name="Tsai W.C."/>
            <person name="Van de Peer Y."/>
            <person name="Liu Z.J."/>
        </authorList>
    </citation>
    <scope>NUCLEOTIDE SEQUENCE [LARGE SCALE GENOMIC DNA]</scope>
    <source>
        <tissue evidence="1">The whole plant</tissue>
    </source>
</reference>
<dbReference type="AlphaFoldDB" id="A0A2I0VMA9"/>
<evidence type="ECO:0000313" key="2">
    <source>
        <dbReference type="Proteomes" id="UP000233837"/>
    </source>
</evidence>
<sequence length="57" mass="6184">MVVSEFCNTSHVLTLHDKEENLNTGLLQHLDGNSDPFVVPVLSGLASLAIQVDDVHN</sequence>
<dbReference type="EMBL" id="KZ503414">
    <property type="protein sequence ID" value="PKU64549.1"/>
    <property type="molecule type" value="Genomic_DNA"/>
</dbReference>
<protein>
    <submittedName>
        <fullName evidence="1">Uncharacterized protein</fullName>
    </submittedName>
</protein>
<organism evidence="1 2">
    <name type="scientific">Dendrobium catenatum</name>
    <dbReference type="NCBI Taxonomy" id="906689"/>
    <lineage>
        <taxon>Eukaryota</taxon>
        <taxon>Viridiplantae</taxon>
        <taxon>Streptophyta</taxon>
        <taxon>Embryophyta</taxon>
        <taxon>Tracheophyta</taxon>
        <taxon>Spermatophyta</taxon>
        <taxon>Magnoliopsida</taxon>
        <taxon>Liliopsida</taxon>
        <taxon>Asparagales</taxon>
        <taxon>Orchidaceae</taxon>
        <taxon>Epidendroideae</taxon>
        <taxon>Malaxideae</taxon>
        <taxon>Dendrobiinae</taxon>
        <taxon>Dendrobium</taxon>
    </lineage>
</organism>
<evidence type="ECO:0000313" key="1">
    <source>
        <dbReference type="EMBL" id="PKU64549.1"/>
    </source>
</evidence>